<proteinExistence type="predicted"/>
<dbReference type="Proteomes" id="UP000286746">
    <property type="component" value="Unassembled WGS sequence"/>
</dbReference>
<comment type="caution">
    <text evidence="3">The sequence shown here is derived from an EMBL/GenBank/DDBJ whole genome shotgun (WGS) entry which is preliminary data.</text>
</comment>
<keyword evidence="4" id="KW-1185">Reference proteome</keyword>
<dbReference type="PANTHER" id="PTHR35894:SF1">
    <property type="entry name" value="PHOSPHORIBULOKINASE _ URIDINE KINASE FAMILY"/>
    <property type="match status" value="1"/>
</dbReference>
<dbReference type="InterPro" id="IPR049945">
    <property type="entry name" value="AAA_22"/>
</dbReference>
<sequence>MTPTDPTGHSTARHHLNLPQARTVTTSQVRAAAHALAATVEQQTMMCLSGAPGSGKTFTLHILTAQHPHWQTLSLLMRPQARPEDLRARLYRALQLPGTAPKNPGICDDLIRHALHHPPRLLAIDEAHQLSASCLEYLRFLHEDAHTRLAVLLLASDHRLKALRTQPVLAGRVHTWHHLQPLAEPELLTALPAFHPQWHDADPQLITTLNTAWAHGNFRRWAALTHRLASRAHRTGRPQHDAHPLLKQLQPRPQMRP</sequence>
<dbReference type="SUPFAM" id="SSF52540">
    <property type="entry name" value="P-loop containing nucleoside triphosphate hydrolases"/>
    <property type="match status" value="1"/>
</dbReference>
<name>A0A401VTG4_STREY</name>
<gene>
    <name evidence="3" type="ORF">GKJPGBOP_00024</name>
</gene>
<evidence type="ECO:0000313" key="3">
    <source>
        <dbReference type="EMBL" id="GCD40375.1"/>
    </source>
</evidence>
<dbReference type="RefSeq" id="WP_125050607.1">
    <property type="nucleotide sequence ID" value="NZ_BHZD01000001.1"/>
</dbReference>
<accession>A0A401VTG4</accession>
<evidence type="ECO:0000259" key="2">
    <source>
        <dbReference type="Pfam" id="PF13401"/>
    </source>
</evidence>
<dbReference type="GO" id="GO:0016887">
    <property type="term" value="F:ATP hydrolysis activity"/>
    <property type="evidence" value="ECO:0007669"/>
    <property type="project" value="InterPro"/>
</dbReference>
<evidence type="ECO:0000256" key="1">
    <source>
        <dbReference type="SAM" id="MobiDB-lite"/>
    </source>
</evidence>
<reference evidence="3 4" key="1">
    <citation type="submission" date="2018-11" db="EMBL/GenBank/DDBJ databases">
        <title>Whole genome sequence of Streptomyces paromomycinus NBRC 15454(T).</title>
        <authorList>
            <person name="Komaki H."/>
            <person name="Tamura T."/>
        </authorList>
    </citation>
    <scope>NUCLEOTIDE SEQUENCE [LARGE SCALE GENOMIC DNA]</scope>
    <source>
        <strain evidence="3 4">NBRC 15454</strain>
    </source>
</reference>
<dbReference type="PANTHER" id="PTHR35894">
    <property type="entry name" value="GENERAL SECRETION PATHWAY PROTEIN A-RELATED"/>
    <property type="match status" value="1"/>
</dbReference>
<dbReference type="AlphaFoldDB" id="A0A401VTG4"/>
<dbReference type="Gene3D" id="3.40.50.300">
    <property type="entry name" value="P-loop containing nucleotide triphosphate hydrolases"/>
    <property type="match status" value="1"/>
</dbReference>
<feature type="domain" description="ORC1/DEAH AAA+ ATPase" evidence="2">
    <location>
        <begin position="42"/>
        <end position="156"/>
    </location>
</feature>
<protein>
    <recommendedName>
        <fullName evidence="2">ORC1/DEAH AAA+ ATPase domain-containing protein</fullName>
    </recommendedName>
</protein>
<dbReference type="InterPro" id="IPR027417">
    <property type="entry name" value="P-loop_NTPase"/>
</dbReference>
<evidence type="ECO:0000313" key="4">
    <source>
        <dbReference type="Proteomes" id="UP000286746"/>
    </source>
</evidence>
<feature type="region of interest" description="Disordered" evidence="1">
    <location>
        <begin position="231"/>
        <end position="257"/>
    </location>
</feature>
<organism evidence="3 4">
    <name type="scientific">Streptomyces paromomycinus</name>
    <name type="common">Streptomyces rimosus subsp. paromomycinus</name>
    <dbReference type="NCBI Taxonomy" id="92743"/>
    <lineage>
        <taxon>Bacteria</taxon>
        <taxon>Bacillati</taxon>
        <taxon>Actinomycetota</taxon>
        <taxon>Actinomycetes</taxon>
        <taxon>Kitasatosporales</taxon>
        <taxon>Streptomycetaceae</taxon>
        <taxon>Streptomyces</taxon>
    </lineage>
</organism>
<dbReference type="EMBL" id="BHZD01000001">
    <property type="protein sequence ID" value="GCD40375.1"/>
    <property type="molecule type" value="Genomic_DNA"/>
</dbReference>
<dbReference type="Pfam" id="PF13401">
    <property type="entry name" value="AAA_22"/>
    <property type="match status" value="1"/>
</dbReference>
<dbReference type="InterPro" id="IPR052026">
    <property type="entry name" value="ExeA_AAA_ATPase_DNA-bind"/>
</dbReference>